<feature type="transmembrane region" description="Helical" evidence="1">
    <location>
        <begin position="225"/>
        <end position="246"/>
    </location>
</feature>
<feature type="transmembrane region" description="Helical" evidence="1">
    <location>
        <begin position="33"/>
        <end position="57"/>
    </location>
</feature>
<accession>A0A562LBN4</accession>
<sequence length="383" mass="41816">MINDSFSLMRGGLVYHALHSLGAIGPGRRTTSWVALLLTAAAMLPIMIATALDGTLYGDAVVMPLLGDYAVLARFLIAVPLLILAAPRADSLLRESIAHFPRSGLVSANNRDRFEHAIDRIVQLRDSKLPETLCLLLALLPLTFEQPSFGVMQGISDWRQTGFAGIWMNVVAVPIFRFIGLIWLWRLGLWCYLLWRLSRIELDLHPAHPDGAAGLGFLAIAQYRFLVLPFAGSVLLAGSVIDHILYLGATLQSLKLLLLSYAIGATLVSIAPLFLMCPKLLVLKRRSILEYSVLGHLGVHAFDRHWLGTGTSTDGTSLLESAQPSALADFGAVFNTVRGMSVVPMTRYNLLWIMLAVLLPLVPVLFVAVPINEILQKLGAILA</sequence>
<evidence type="ECO:0000313" key="2">
    <source>
        <dbReference type="EMBL" id="TWI04976.1"/>
    </source>
</evidence>
<reference evidence="2 3" key="1">
    <citation type="journal article" date="2015" name="Stand. Genomic Sci.">
        <title>Genomic Encyclopedia of Bacterial and Archaeal Type Strains, Phase III: the genomes of soil and plant-associated and newly described type strains.</title>
        <authorList>
            <person name="Whitman W.B."/>
            <person name="Woyke T."/>
            <person name="Klenk H.P."/>
            <person name="Zhou Y."/>
            <person name="Lilburn T.G."/>
            <person name="Beck B.J."/>
            <person name="De Vos P."/>
            <person name="Vandamme P."/>
            <person name="Eisen J.A."/>
            <person name="Garrity G."/>
            <person name="Hugenholtz P."/>
            <person name="Kyrpides N.C."/>
        </authorList>
    </citation>
    <scope>NUCLEOTIDE SEQUENCE [LARGE SCALE GENOMIC DNA]</scope>
    <source>
        <strain evidence="2 3">CGMCC 1.10821</strain>
    </source>
</reference>
<evidence type="ECO:0000256" key="1">
    <source>
        <dbReference type="SAM" id="Phobius"/>
    </source>
</evidence>
<keyword evidence="1" id="KW-0472">Membrane</keyword>
<evidence type="ECO:0000313" key="3">
    <source>
        <dbReference type="Proteomes" id="UP000315167"/>
    </source>
</evidence>
<keyword evidence="1" id="KW-1133">Transmembrane helix</keyword>
<keyword evidence="3" id="KW-1185">Reference proteome</keyword>
<comment type="caution">
    <text evidence="2">The sequence shown here is derived from an EMBL/GenBank/DDBJ whole genome shotgun (WGS) entry which is preliminary data.</text>
</comment>
<dbReference type="Proteomes" id="UP000315167">
    <property type="component" value="Unassembled WGS sequence"/>
</dbReference>
<dbReference type="RefSeq" id="WP_144898620.1">
    <property type="nucleotide sequence ID" value="NZ_VLKN01000002.1"/>
</dbReference>
<name>A0A562LBN4_9GAMM</name>
<dbReference type="OrthoDB" id="5493434at2"/>
<organism evidence="2 3">
    <name type="scientific">Luteimonas cucumeris</name>
    <dbReference type="NCBI Taxonomy" id="985012"/>
    <lineage>
        <taxon>Bacteria</taxon>
        <taxon>Pseudomonadati</taxon>
        <taxon>Pseudomonadota</taxon>
        <taxon>Gammaproteobacteria</taxon>
        <taxon>Lysobacterales</taxon>
        <taxon>Lysobacteraceae</taxon>
        <taxon>Luteimonas</taxon>
    </lineage>
</organism>
<proteinExistence type="predicted"/>
<feature type="transmembrane region" description="Helical" evidence="1">
    <location>
        <begin position="69"/>
        <end position="86"/>
    </location>
</feature>
<keyword evidence="1" id="KW-0812">Transmembrane</keyword>
<feature type="transmembrane region" description="Helical" evidence="1">
    <location>
        <begin position="348"/>
        <end position="369"/>
    </location>
</feature>
<gene>
    <name evidence="2" type="ORF">IP90_01118</name>
</gene>
<feature type="transmembrane region" description="Helical" evidence="1">
    <location>
        <begin position="258"/>
        <end position="277"/>
    </location>
</feature>
<dbReference type="EMBL" id="VLKN01000002">
    <property type="protein sequence ID" value="TWI04976.1"/>
    <property type="molecule type" value="Genomic_DNA"/>
</dbReference>
<dbReference type="AlphaFoldDB" id="A0A562LBN4"/>
<protein>
    <submittedName>
        <fullName evidence="2">Uncharacterized protein</fullName>
    </submittedName>
</protein>